<keyword evidence="1" id="KW-0472">Membrane</keyword>
<proteinExistence type="predicted"/>
<evidence type="ECO:0000256" key="1">
    <source>
        <dbReference type="SAM" id="Phobius"/>
    </source>
</evidence>
<keyword evidence="3" id="KW-1185">Reference proteome</keyword>
<dbReference type="EnsemblMetazoa" id="G18185.1">
    <property type="protein sequence ID" value="G18185.1:cds"/>
    <property type="gene ID" value="G18185"/>
</dbReference>
<accession>A0A8W8JCB6</accession>
<evidence type="ECO:0000313" key="3">
    <source>
        <dbReference type="Proteomes" id="UP000005408"/>
    </source>
</evidence>
<dbReference type="Proteomes" id="UP000005408">
    <property type="component" value="Unassembled WGS sequence"/>
</dbReference>
<name>A0A8W8JCB6_MAGGI</name>
<keyword evidence="1" id="KW-0812">Transmembrane</keyword>
<dbReference type="AlphaFoldDB" id="A0A8W8JCB6"/>
<organism evidence="2 3">
    <name type="scientific">Magallana gigas</name>
    <name type="common">Pacific oyster</name>
    <name type="synonym">Crassostrea gigas</name>
    <dbReference type="NCBI Taxonomy" id="29159"/>
    <lineage>
        <taxon>Eukaryota</taxon>
        <taxon>Metazoa</taxon>
        <taxon>Spiralia</taxon>
        <taxon>Lophotrochozoa</taxon>
        <taxon>Mollusca</taxon>
        <taxon>Bivalvia</taxon>
        <taxon>Autobranchia</taxon>
        <taxon>Pteriomorphia</taxon>
        <taxon>Ostreida</taxon>
        <taxon>Ostreoidea</taxon>
        <taxon>Ostreidae</taxon>
        <taxon>Magallana</taxon>
    </lineage>
</organism>
<reference evidence="2" key="1">
    <citation type="submission" date="2022-08" db="UniProtKB">
        <authorList>
            <consortium name="EnsemblMetazoa"/>
        </authorList>
    </citation>
    <scope>IDENTIFICATION</scope>
    <source>
        <strain evidence="2">05x7-T-G4-1.051#20</strain>
    </source>
</reference>
<keyword evidence="1" id="KW-1133">Transmembrane helix</keyword>
<evidence type="ECO:0000313" key="2">
    <source>
        <dbReference type="EnsemblMetazoa" id="G18185.1:cds"/>
    </source>
</evidence>
<protein>
    <submittedName>
        <fullName evidence="2">Uncharacterized protein</fullName>
    </submittedName>
</protein>
<feature type="transmembrane region" description="Helical" evidence="1">
    <location>
        <begin position="102"/>
        <end position="124"/>
    </location>
</feature>
<sequence>MNEFQDAFVEVCAPSSYILGFCTEYNTYGAVIQSNYRLKCSNVDPPCADRYLSSDAYHYKGCYDIVKNHIKKEVSDLQPQPHHLQNTSEGQLNPRESSDRNYVIIIGICSVFVITTFTVGGVLLRMCKTRKFELLNGREIKEKLFKFKE</sequence>